<dbReference type="InterPro" id="IPR035386">
    <property type="entry name" value="Arm-DNA-bind_5"/>
</dbReference>
<dbReference type="EMBL" id="QRKD01000013">
    <property type="protein sequence ID" value="RHH88572.1"/>
    <property type="molecule type" value="Genomic_DNA"/>
</dbReference>
<dbReference type="Proteomes" id="UP000283512">
    <property type="component" value="Unassembled WGS sequence"/>
</dbReference>
<name>A0A414YPT4_9BACE</name>
<sequence>MKATASVILYKSKTLANDEHPIMLRICYNGKRTYKSLKMSCSPRLWNEERGEVRSKHPYSVNMNSIITNELSKLKNLVLDYERRGEPYSAKTLANEISKPLPSTKTLLELIDDRVRYFKEEKGEYNTGTGYRTLYNLIQGFSPQRDVELFELNKMWLKEFEDYLRATNKRDTSIYKHFCCLKAAINYAIEKGYLARDNNPFIGFEQHLDRRTKKRALTYGELYKLLMYFRMKYSFASVDDIKMSVHGIALPLSAQPFDSDDDKDVRKYWNAYFKRRGCNKIHPTMNSEGLALSLFFASYFLQGMALVDLAKLKWKDIKPLNRMDSNDYYRKVLLGGYHNAEMEKVSNLYYEIEILRSKTSKPTRVIVDGVVLFTTIAPFLPAVDEYDENNYIFGIYEKDCEDEKIKFSRMRYMIYLVNVNLKRVAKKISISEDITFYAARHTYASMLYHNGVSMNLIAQNMGRDVANIETYLKEFDVQKIIDANEVIWKLKDPNFPKIDEP</sequence>
<dbReference type="InterPro" id="IPR013762">
    <property type="entry name" value="Integrase-like_cat_sf"/>
</dbReference>
<organism evidence="6 7">
    <name type="scientific">Bacteroides caccae</name>
    <dbReference type="NCBI Taxonomy" id="47678"/>
    <lineage>
        <taxon>Bacteria</taxon>
        <taxon>Pseudomonadati</taxon>
        <taxon>Bacteroidota</taxon>
        <taxon>Bacteroidia</taxon>
        <taxon>Bacteroidales</taxon>
        <taxon>Bacteroidaceae</taxon>
        <taxon>Bacteroides</taxon>
    </lineage>
</organism>
<keyword evidence="2 4" id="KW-0238">DNA-binding</keyword>
<dbReference type="Gene3D" id="1.10.443.10">
    <property type="entry name" value="Intergrase catalytic core"/>
    <property type="match status" value="1"/>
</dbReference>
<protein>
    <submittedName>
        <fullName evidence="6">Integrase</fullName>
    </submittedName>
</protein>
<dbReference type="SUPFAM" id="SSF56349">
    <property type="entry name" value="DNA breaking-rejoining enzymes"/>
    <property type="match status" value="2"/>
</dbReference>
<evidence type="ECO:0000313" key="6">
    <source>
        <dbReference type="EMBL" id="RHH88572.1"/>
    </source>
</evidence>
<dbReference type="Gene3D" id="1.10.150.130">
    <property type="match status" value="1"/>
</dbReference>
<evidence type="ECO:0000256" key="3">
    <source>
        <dbReference type="ARBA" id="ARBA00023172"/>
    </source>
</evidence>
<keyword evidence="1" id="KW-0229">DNA integration</keyword>
<reference evidence="6 7" key="1">
    <citation type="submission" date="2018-08" db="EMBL/GenBank/DDBJ databases">
        <title>A genome reference for cultivated species of the human gut microbiota.</title>
        <authorList>
            <person name="Zou Y."/>
            <person name="Xue W."/>
            <person name="Luo G."/>
        </authorList>
    </citation>
    <scope>NUCLEOTIDE SEQUENCE [LARGE SCALE GENOMIC DNA]</scope>
    <source>
        <strain evidence="6 7">AM16-49B</strain>
    </source>
</reference>
<dbReference type="GO" id="GO:0003677">
    <property type="term" value="F:DNA binding"/>
    <property type="evidence" value="ECO:0007669"/>
    <property type="project" value="UniProtKB-UniRule"/>
</dbReference>
<dbReference type="PANTHER" id="PTHR30349">
    <property type="entry name" value="PHAGE INTEGRASE-RELATED"/>
    <property type="match status" value="1"/>
</dbReference>
<dbReference type="GO" id="GO:0006310">
    <property type="term" value="P:DNA recombination"/>
    <property type="evidence" value="ECO:0007669"/>
    <property type="project" value="UniProtKB-KW"/>
</dbReference>
<evidence type="ECO:0000313" key="7">
    <source>
        <dbReference type="Proteomes" id="UP000283512"/>
    </source>
</evidence>
<dbReference type="RefSeq" id="WP_122295643.1">
    <property type="nucleotide sequence ID" value="NZ_QRKD01000013.1"/>
</dbReference>
<dbReference type="InterPro" id="IPR050090">
    <property type="entry name" value="Tyrosine_recombinase_XerCD"/>
</dbReference>
<evidence type="ECO:0000259" key="5">
    <source>
        <dbReference type="PROSITE" id="PS51900"/>
    </source>
</evidence>
<dbReference type="Pfam" id="PF17293">
    <property type="entry name" value="Arm-DNA-bind_5"/>
    <property type="match status" value="1"/>
</dbReference>
<feature type="domain" description="Core-binding (CB)" evidence="5">
    <location>
        <begin position="105"/>
        <end position="189"/>
    </location>
</feature>
<keyword evidence="3" id="KW-0233">DNA recombination</keyword>
<dbReference type="InterPro" id="IPR010998">
    <property type="entry name" value="Integrase_recombinase_N"/>
</dbReference>
<dbReference type="InterPro" id="IPR011010">
    <property type="entry name" value="DNA_brk_join_enz"/>
</dbReference>
<evidence type="ECO:0000256" key="1">
    <source>
        <dbReference type="ARBA" id="ARBA00022908"/>
    </source>
</evidence>
<dbReference type="InterPro" id="IPR025269">
    <property type="entry name" value="SAM-like_dom"/>
</dbReference>
<evidence type="ECO:0000256" key="2">
    <source>
        <dbReference type="ARBA" id="ARBA00023125"/>
    </source>
</evidence>
<gene>
    <name evidence="6" type="ORF">DW190_13880</name>
</gene>
<dbReference type="InterPro" id="IPR044068">
    <property type="entry name" value="CB"/>
</dbReference>
<accession>A0A414YPT4</accession>
<dbReference type="AlphaFoldDB" id="A0A414YPT4"/>
<evidence type="ECO:0000256" key="4">
    <source>
        <dbReference type="PROSITE-ProRule" id="PRU01248"/>
    </source>
</evidence>
<proteinExistence type="predicted"/>
<dbReference type="GO" id="GO:0015074">
    <property type="term" value="P:DNA integration"/>
    <property type="evidence" value="ECO:0007669"/>
    <property type="project" value="UniProtKB-KW"/>
</dbReference>
<dbReference type="PANTHER" id="PTHR30349:SF64">
    <property type="entry name" value="PROPHAGE INTEGRASE INTD-RELATED"/>
    <property type="match status" value="1"/>
</dbReference>
<dbReference type="PROSITE" id="PS51900">
    <property type="entry name" value="CB"/>
    <property type="match status" value="1"/>
</dbReference>
<comment type="caution">
    <text evidence="6">The sequence shown here is derived from an EMBL/GenBank/DDBJ whole genome shotgun (WGS) entry which is preliminary data.</text>
</comment>
<dbReference type="Pfam" id="PF13102">
    <property type="entry name" value="Phage_int_SAM_5"/>
    <property type="match status" value="1"/>
</dbReference>